<reference evidence="1 2" key="1">
    <citation type="submission" date="2020-08" db="EMBL/GenBank/DDBJ databases">
        <title>Genomic Encyclopedia of Type Strains, Phase III (KMG-III): the genomes of soil and plant-associated and newly described type strains.</title>
        <authorList>
            <person name="Whitman W."/>
        </authorList>
    </citation>
    <scope>NUCLEOTIDE SEQUENCE [LARGE SCALE GENOMIC DNA]</scope>
    <source>
        <strain evidence="1 2">CECT 8712</strain>
    </source>
</reference>
<protein>
    <recommendedName>
        <fullName evidence="3">Immunity protein Imm1</fullName>
    </recommendedName>
</protein>
<accession>A0A841IK80</accession>
<dbReference type="InterPro" id="IPR025680">
    <property type="entry name" value="DddI"/>
</dbReference>
<dbReference type="Pfam" id="PF14430">
    <property type="entry name" value="Imm1"/>
    <property type="match status" value="1"/>
</dbReference>
<evidence type="ECO:0000313" key="2">
    <source>
        <dbReference type="Proteomes" id="UP000536604"/>
    </source>
</evidence>
<evidence type="ECO:0000313" key="1">
    <source>
        <dbReference type="EMBL" id="MBB6119179.1"/>
    </source>
</evidence>
<name>A0A841IK80_9ACTN</name>
<sequence length="108" mass="11990">MIENLAQVHSLDRDLIPSSGYPDHELLVGVNVDSRVGIVSFMDADGNFAPRGSAEGRSNVVYYAQGEPTEFPDNSEISIDLVRQAVKEFVFSGGERPSCIQWQVIDFW</sequence>
<dbReference type="AlphaFoldDB" id="A0A841IK80"/>
<dbReference type="EMBL" id="JACHJO010000003">
    <property type="protein sequence ID" value="MBB6119179.1"/>
    <property type="molecule type" value="Genomic_DNA"/>
</dbReference>
<comment type="caution">
    <text evidence="1">The sequence shown here is derived from an EMBL/GenBank/DDBJ whole genome shotgun (WGS) entry which is preliminary data.</text>
</comment>
<proteinExistence type="predicted"/>
<keyword evidence="2" id="KW-1185">Reference proteome</keyword>
<gene>
    <name evidence="1" type="ORF">FHS13_001114</name>
</gene>
<evidence type="ECO:0008006" key="3">
    <source>
        <dbReference type="Google" id="ProtNLM"/>
    </source>
</evidence>
<organism evidence="1 2">
    <name type="scientific">Nocardiopsis algeriensis</name>
    <dbReference type="NCBI Taxonomy" id="1478215"/>
    <lineage>
        <taxon>Bacteria</taxon>
        <taxon>Bacillati</taxon>
        <taxon>Actinomycetota</taxon>
        <taxon>Actinomycetes</taxon>
        <taxon>Streptosporangiales</taxon>
        <taxon>Nocardiopsidaceae</taxon>
        <taxon>Nocardiopsis</taxon>
    </lineage>
</organism>
<dbReference type="Proteomes" id="UP000536604">
    <property type="component" value="Unassembled WGS sequence"/>
</dbReference>